<evidence type="ECO:0008006" key="4">
    <source>
        <dbReference type="Google" id="ProtNLM"/>
    </source>
</evidence>
<keyword evidence="1" id="KW-0812">Transmembrane</keyword>
<organism evidence="2 3">
    <name type="scientific">Lysobacter korlensis</name>
    <dbReference type="NCBI Taxonomy" id="553636"/>
    <lineage>
        <taxon>Bacteria</taxon>
        <taxon>Pseudomonadati</taxon>
        <taxon>Pseudomonadota</taxon>
        <taxon>Gammaproteobacteria</taxon>
        <taxon>Lysobacterales</taxon>
        <taxon>Lysobacteraceae</taxon>
        <taxon>Lysobacter</taxon>
    </lineage>
</organism>
<dbReference type="EMBL" id="JBHLTG010000001">
    <property type="protein sequence ID" value="MFC0676971.1"/>
    <property type="molecule type" value="Genomic_DNA"/>
</dbReference>
<evidence type="ECO:0000313" key="3">
    <source>
        <dbReference type="Proteomes" id="UP001589896"/>
    </source>
</evidence>
<sequence length="672" mass="73823">MTKSFARMPPPSTMRLTLAWLVAAVAYVALTLVFGRDVNWDLLNYHDYLAFTSTGDRLDRDFFPAGIQSYQNPLIYAPFEALLRSGLNSAGIGVGLALIHSANALLLMLICMELARSLPPEQRRLLIPGFLLGATSPIFLSHLGSTFVDPTASVAVLASVWLLLRREHWTLALAAAGLAGFAAGLKLTNIAFAAALGLTLAICRRPYGWRWAWETAAAAAAMVIGFLVAYAHWGAILSSELGNPIFPLLNGAFKSPLFAPYDGNIVRFIPQEPADLLAFPFRILQHNSWIYVEVAAPDLLPAAVSVLAAASLLIYVARRSPAKVADAQPSASPERFWVFLAAAALTWLATSSNGRYALPLFMLLGPAFALLVGRLFPLKAAGIAAVVALVLQWFNTYSAGVERWGAQRWTEAWIPVELPRQHRSLPGAYVSLDAQSQSYLVRHLHPDSTYINLIGSHHSIPSQGPAFARFQRLLMRHPERAFAVFKEAPLPGTRPSVRTMAEQKSALLDRVGLRIDASSCSIVRIDNAKPLPGKLIEVVNRQLPPQRSRRIFICRLTPAPPSPDLKQRRNAASAVMTTLEARCPDLFYPPGPQTEGLGTQWYRSYTKYDNVLVSVHLEDRTVRYWLTGQGKVKVIGRLDSWARDLATFDCSLPERGRRGVASITTLHDMGPL</sequence>
<comment type="caution">
    <text evidence="2">The sequence shown here is derived from an EMBL/GenBank/DDBJ whole genome shotgun (WGS) entry which is preliminary data.</text>
</comment>
<keyword evidence="1" id="KW-1133">Transmembrane helix</keyword>
<feature type="transmembrane region" description="Helical" evidence="1">
    <location>
        <begin position="336"/>
        <end position="356"/>
    </location>
</feature>
<reference evidence="2 3" key="1">
    <citation type="submission" date="2024-09" db="EMBL/GenBank/DDBJ databases">
        <authorList>
            <person name="Sun Q."/>
            <person name="Mori K."/>
        </authorList>
    </citation>
    <scope>NUCLEOTIDE SEQUENCE [LARGE SCALE GENOMIC DNA]</scope>
    <source>
        <strain evidence="2 3">KCTC 23076</strain>
    </source>
</reference>
<proteinExistence type="predicted"/>
<accession>A0ABV6RJ06</accession>
<name>A0ABV6RJ06_9GAMM</name>
<dbReference type="Proteomes" id="UP001589896">
    <property type="component" value="Unassembled WGS sequence"/>
</dbReference>
<feature type="transmembrane region" description="Helical" evidence="1">
    <location>
        <begin position="168"/>
        <end position="199"/>
    </location>
</feature>
<dbReference type="RefSeq" id="WP_386664940.1">
    <property type="nucleotide sequence ID" value="NZ_JBHLTG010000001.1"/>
</dbReference>
<feature type="transmembrane region" description="Helical" evidence="1">
    <location>
        <begin position="92"/>
        <end position="114"/>
    </location>
</feature>
<gene>
    <name evidence="2" type="ORF">ACFFGH_03770</name>
</gene>
<keyword evidence="3" id="KW-1185">Reference proteome</keyword>
<feature type="transmembrane region" description="Helical" evidence="1">
    <location>
        <begin position="126"/>
        <end position="148"/>
    </location>
</feature>
<feature type="transmembrane region" description="Helical" evidence="1">
    <location>
        <begin position="299"/>
        <end position="316"/>
    </location>
</feature>
<evidence type="ECO:0000313" key="2">
    <source>
        <dbReference type="EMBL" id="MFC0676971.1"/>
    </source>
</evidence>
<protein>
    <recommendedName>
        <fullName evidence="4">Glycosyltransferase RgtA/B/C/D-like domain-containing protein</fullName>
    </recommendedName>
</protein>
<keyword evidence="1" id="KW-0472">Membrane</keyword>
<feature type="transmembrane region" description="Helical" evidence="1">
    <location>
        <begin position="211"/>
        <end position="233"/>
    </location>
</feature>
<evidence type="ECO:0000256" key="1">
    <source>
        <dbReference type="SAM" id="Phobius"/>
    </source>
</evidence>